<dbReference type="CDD" id="cd03404">
    <property type="entry name" value="SPFH_HflK"/>
    <property type="match status" value="1"/>
</dbReference>
<keyword evidence="3 6" id="KW-0812">Transmembrane</keyword>
<evidence type="ECO:0000259" key="9">
    <source>
        <dbReference type="SMART" id="SM00244"/>
    </source>
</evidence>
<dbReference type="OrthoDB" id="9779595at2"/>
<keyword evidence="11" id="KW-1185">Reference proteome</keyword>
<keyword evidence="5 6" id="KW-0472">Membrane</keyword>
<evidence type="ECO:0000256" key="3">
    <source>
        <dbReference type="ARBA" id="ARBA00022692"/>
    </source>
</evidence>
<dbReference type="Pfam" id="PF12221">
    <property type="entry name" value="HflK_N"/>
    <property type="match status" value="1"/>
</dbReference>
<feature type="transmembrane region" description="Helical" evidence="6">
    <location>
        <begin position="72"/>
        <end position="95"/>
    </location>
</feature>
<dbReference type="SMART" id="SM00244">
    <property type="entry name" value="PHB"/>
    <property type="match status" value="1"/>
</dbReference>
<dbReference type="GO" id="GO:0016020">
    <property type="term" value="C:membrane"/>
    <property type="evidence" value="ECO:0007669"/>
    <property type="project" value="UniProtKB-SubCell"/>
</dbReference>
<feature type="domain" description="Band 7" evidence="9">
    <location>
        <begin position="89"/>
        <end position="266"/>
    </location>
</feature>
<keyword evidence="7" id="KW-0175">Coiled coil</keyword>
<dbReference type="AlphaFoldDB" id="A0A4P7BUI2"/>
<dbReference type="KEGG" id="nwr:E3U44_03060"/>
<evidence type="ECO:0000256" key="5">
    <source>
        <dbReference type="ARBA" id="ARBA00023136"/>
    </source>
</evidence>
<evidence type="ECO:0000313" key="11">
    <source>
        <dbReference type="Proteomes" id="UP000294325"/>
    </source>
</evidence>
<dbReference type="Gene3D" id="3.30.479.30">
    <property type="entry name" value="Band 7 domain"/>
    <property type="match status" value="1"/>
</dbReference>
<feature type="region of interest" description="Disordered" evidence="8">
    <location>
        <begin position="376"/>
        <end position="416"/>
    </location>
</feature>
<dbReference type="Proteomes" id="UP000294325">
    <property type="component" value="Chromosome"/>
</dbReference>
<dbReference type="PANTHER" id="PTHR43327">
    <property type="entry name" value="STOMATIN-LIKE PROTEIN 2, MITOCHONDRIAL"/>
    <property type="match status" value="1"/>
</dbReference>
<dbReference type="InterPro" id="IPR020980">
    <property type="entry name" value="Membrane_HflK_N"/>
</dbReference>
<dbReference type="Pfam" id="PF01145">
    <property type="entry name" value="Band_7"/>
    <property type="match status" value="1"/>
</dbReference>
<gene>
    <name evidence="10" type="primary">hflK</name>
    <name evidence="10" type="ORF">E3U44_03060</name>
</gene>
<organism evidence="10 11">
    <name type="scientific">Nitrosococcus wardiae</name>
    <dbReference type="NCBI Taxonomy" id="1814290"/>
    <lineage>
        <taxon>Bacteria</taxon>
        <taxon>Pseudomonadati</taxon>
        <taxon>Pseudomonadota</taxon>
        <taxon>Gammaproteobacteria</taxon>
        <taxon>Chromatiales</taxon>
        <taxon>Chromatiaceae</taxon>
        <taxon>Nitrosococcus</taxon>
    </lineage>
</organism>
<feature type="compositionally biased region" description="Basic and acidic residues" evidence="8">
    <location>
        <begin position="7"/>
        <end position="23"/>
    </location>
</feature>
<dbReference type="GO" id="GO:0006508">
    <property type="term" value="P:proteolysis"/>
    <property type="evidence" value="ECO:0007669"/>
    <property type="project" value="UniProtKB-KW"/>
</dbReference>
<evidence type="ECO:0000256" key="8">
    <source>
        <dbReference type="SAM" id="MobiDB-lite"/>
    </source>
</evidence>
<dbReference type="SUPFAM" id="SSF117892">
    <property type="entry name" value="Band 7/SPFH domain"/>
    <property type="match status" value="1"/>
</dbReference>
<feature type="region of interest" description="Disordered" evidence="8">
    <location>
        <begin position="1"/>
        <end position="36"/>
    </location>
</feature>
<dbReference type="PANTHER" id="PTHR43327:SF2">
    <property type="entry name" value="MODULATOR OF FTSH PROTEASE HFLK"/>
    <property type="match status" value="1"/>
</dbReference>
<keyword evidence="10" id="KW-0645">Protease</keyword>
<evidence type="ECO:0000313" key="10">
    <source>
        <dbReference type="EMBL" id="QBQ53598.1"/>
    </source>
</evidence>
<dbReference type="InterPro" id="IPR010201">
    <property type="entry name" value="HflK"/>
</dbReference>
<comment type="similarity">
    <text evidence="2 6">Belongs to the band 7/mec-2 family. HflK subfamily.</text>
</comment>
<comment type="subunit">
    <text evidence="6">HflC and HflK may interact to form a multimeric complex.</text>
</comment>
<accession>A0A4P7BUI2</accession>
<dbReference type="NCBIfam" id="TIGR01933">
    <property type="entry name" value="hflK"/>
    <property type="match status" value="1"/>
</dbReference>
<feature type="compositionally biased region" description="Basic and acidic residues" evidence="8">
    <location>
        <begin position="395"/>
        <end position="416"/>
    </location>
</feature>
<name>A0A4P7BUI2_9GAMM</name>
<dbReference type="InterPro" id="IPR001107">
    <property type="entry name" value="Band_7"/>
</dbReference>
<protein>
    <recommendedName>
        <fullName evidence="6">Protein HflK</fullName>
    </recommendedName>
</protein>
<dbReference type="EMBL" id="CP038033">
    <property type="protein sequence ID" value="QBQ53598.1"/>
    <property type="molecule type" value="Genomic_DNA"/>
</dbReference>
<dbReference type="RefSeq" id="WP_134356611.1">
    <property type="nucleotide sequence ID" value="NZ_CP038033.1"/>
</dbReference>
<sequence length="416" mass="46187">MAWNEPNENKDKDKDPWSKEGDQWGKGGDQQGPPDLDEVIRNLKAKLSGLFGGRGGGAPGGGRPPLGRGGSVVGVGLLVLILAVVWLLSGIYIVAPAERGVVLRFGEYVTTTEPGPHWHIPYPIEEVELVDVSQIRSYEIGYRSTGRGRAGSPVPTEALMLTQDENIVDVRIAVQYRVKDAANYVFNVRNADINLRQVVESALREVVGKNTMDFVLTEGRAEVMLQTEKLAQQVLDQYNAGLIVTSVNMQDAQPPEQVQEAFADAIKAREDQQRLRNEAEAYANDIIPKARGAAFRRVQEAEAYKNEAVAHAEGETARFAQVLKEYLDAPQITEERLYLEAMESVMDRSRKVLVDVPEGTNVFYLPLDRMVQEGRSEEEQRAISLDQLSPFGKGALEREARTRQSSADESRSRRAR</sequence>
<dbReference type="GO" id="GO:0008233">
    <property type="term" value="F:peptidase activity"/>
    <property type="evidence" value="ECO:0007669"/>
    <property type="project" value="UniProtKB-KW"/>
</dbReference>
<feature type="coiled-coil region" evidence="7">
    <location>
        <begin position="258"/>
        <end position="285"/>
    </location>
</feature>
<evidence type="ECO:0000256" key="2">
    <source>
        <dbReference type="ARBA" id="ARBA00006971"/>
    </source>
</evidence>
<evidence type="ECO:0000256" key="4">
    <source>
        <dbReference type="ARBA" id="ARBA00022989"/>
    </source>
</evidence>
<comment type="subcellular location">
    <subcellularLocation>
        <location evidence="1">Membrane</location>
        <topology evidence="1">Single-pass membrane protein</topology>
    </subcellularLocation>
</comment>
<evidence type="ECO:0000256" key="6">
    <source>
        <dbReference type="RuleBase" id="RU364113"/>
    </source>
</evidence>
<dbReference type="InterPro" id="IPR050710">
    <property type="entry name" value="Band7/mec-2_domain"/>
</dbReference>
<reference evidence="10 11" key="1">
    <citation type="submission" date="2019-03" db="EMBL/GenBank/DDBJ databases">
        <title>The genome sequence of Nitrosococcus wardiae strain D1FHST reveals the archetypal metabolic capacity of ammonia-oxidizing Gammaproteobacteria.</title>
        <authorList>
            <person name="Wang L."/>
            <person name="Lim C.K."/>
            <person name="Hanson T.E."/>
            <person name="Dang H."/>
            <person name="Klotz M.G."/>
        </authorList>
    </citation>
    <scope>NUCLEOTIDE SEQUENCE [LARGE SCALE GENOMIC DNA]</scope>
    <source>
        <strain evidence="10 11">D1FHS</strain>
    </source>
</reference>
<dbReference type="InterPro" id="IPR036013">
    <property type="entry name" value="Band_7/SPFH_dom_sf"/>
</dbReference>
<comment type="function">
    <text evidence="6">HflC and HflK could encode or regulate a protease.</text>
</comment>
<evidence type="ECO:0000256" key="7">
    <source>
        <dbReference type="SAM" id="Coils"/>
    </source>
</evidence>
<evidence type="ECO:0000256" key="1">
    <source>
        <dbReference type="ARBA" id="ARBA00004167"/>
    </source>
</evidence>
<keyword evidence="10" id="KW-0378">Hydrolase</keyword>
<keyword evidence="4 6" id="KW-1133">Transmembrane helix</keyword>
<proteinExistence type="inferred from homology"/>